<evidence type="ECO:0000256" key="2">
    <source>
        <dbReference type="ARBA" id="ARBA00023163"/>
    </source>
</evidence>
<dbReference type="Pfam" id="PF08279">
    <property type="entry name" value="HTH_11"/>
    <property type="match status" value="1"/>
</dbReference>
<dbReference type="InterPro" id="IPR036388">
    <property type="entry name" value="WH-like_DNA-bd_sf"/>
</dbReference>
<dbReference type="SUPFAM" id="SSF46785">
    <property type="entry name" value="Winged helix' DNA-binding domain"/>
    <property type="match status" value="1"/>
</dbReference>
<dbReference type="InterPro" id="IPR051534">
    <property type="entry name" value="CBASS_pafABC_assoc_protein"/>
</dbReference>
<dbReference type="Gene3D" id="1.10.10.10">
    <property type="entry name" value="Winged helix-like DNA-binding domain superfamily/Winged helix DNA-binding domain"/>
    <property type="match status" value="1"/>
</dbReference>
<dbReference type="GO" id="GO:0003700">
    <property type="term" value="F:DNA-binding transcription factor activity"/>
    <property type="evidence" value="ECO:0007669"/>
    <property type="project" value="InterPro"/>
</dbReference>
<dbReference type="Pfam" id="PF25583">
    <property type="entry name" value="WCX"/>
    <property type="match status" value="1"/>
</dbReference>
<dbReference type="PROSITE" id="PS52050">
    <property type="entry name" value="WYL"/>
    <property type="match status" value="1"/>
</dbReference>
<dbReference type="EMBL" id="QTUC01000001">
    <property type="protein sequence ID" value="REF35331.1"/>
    <property type="molecule type" value="Genomic_DNA"/>
</dbReference>
<sequence length="326" mass="36662">MERTQRLLAILVALQANRRMTASELAEQFGVSTRTILRDVATLARADVPVFAERGRYGGITLPPGAQVDVNRLTRGEAEVLQLVGVDVTRVRQLGLEAAARSARQKLAPRVQTPLVDADGGLLPLREIVTIDTRGWFASEDVDEPVTNLLRDLRRGRRLRIRYRASGRSDPREYVVDPYGLYLRGGRWYLIADRDGRPRMFAVTRLHSWVPLEERRRLRPDVTLEQVAAGLVAEVEHQDTVRVTALLDVDTVDIARRILGSRLRRVEPVDGRVRVTVGYDQLDGVRQLFQFADHIEVLDPPEARDLVARLARDLAQRHASVTAASP</sequence>
<keyword evidence="1" id="KW-0805">Transcription regulation</keyword>
<dbReference type="Pfam" id="PF13280">
    <property type="entry name" value="WYL"/>
    <property type="match status" value="1"/>
</dbReference>
<dbReference type="InterPro" id="IPR057727">
    <property type="entry name" value="WCX_dom"/>
</dbReference>
<dbReference type="PROSITE" id="PS51000">
    <property type="entry name" value="HTH_DEOR_2"/>
    <property type="match status" value="1"/>
</dbReference>
<dbReference type="PANTHER" id="PTHR34580:SF1">
    <property type="entry name" value="PROTEIN PAFC"/>
    <property type="match status" value="1"/>
</dbReference>
<dbReference type="InterPro" id="IPR028349">
    <property type="entry name" value="PafC-like"/>
</dbReference>
<accession>A0A3D9VDF7</accession>
<name>A0A3D9VDF7_THECX</name>
<dbReference type="OrthoDB" id="3171994at2"/>
<dbReference type="PIRSF" id="PIRSF016838">
    <property type="entry name" value="PafC"/>
    <property type="match status" value="1"/>
</dbReference>
<feature type="domain" description="HTH deoR-type" evidence="3">
    <location>
        <begin position="3"/>
        <end position="62"/>
    </location>
</feature>
<dbReference type="Proteomes" id="UP000256485">
    <property type="component" value="Unassembled WGS sequence"/>
</dbReference>
<keyword evidence="2" id="KW-0804">Transcription</keyword>
<comment type="caution">
    <text evidence="4">The sequence shown here is derived from an EMBL/GenBank/DDBJ whole genome shotgun (WGS) entry which is preliminary data.</text>
</comment>
<evidence type="ECO:0000256" key="1">
    <source>
        <dbReference type="ARBA" id="ARBA00023015"/>
    </source>
</evidence>
<gene>
    <name evidence="4" type="ORF">DFJ64_0707</name>
</gene>
<evidence type="ECO:0000313" key="4">
    <source>
        <dbReference type="EMBL" id="REF35331.1"/>
    </source>
</evidence>
<evidence type="ECO:0000259" key="3">
    <source>
        <dbReference type="PROSITE" id="PS51000"/>
    </source>
</evidence>
<dbReference type="InterPro" id="IPR013196">
    <property type="entry name" value="HTH_11"/>
</dbReference>
<dbReference type="RefSeq" id="WP_115849135.1">
    <property type="nucleotide sequence ID" value="NZ_QTUC01000001.1"/>
</dbReference>
<dbReference type="InterPro" id="IPR036390">
    <property type="entry name" value="WH_DNA-bd_sf"/>
</dbReference>
<dbReference type="InterPro" id="IPR001034">
    <property type="entry name" value="DeoR_HTH"/>
</dbReference>
<keyword evidence="4" id="KW-0238">DNA-binding</keyword>
<dbReference type="AlphaFoldDB" id="A0A3D9VDF7"/>
<proteinExistence type="predicted"/>
<protein>
    <submittedName>
        <fullName evidence="4">Putative DNA-binding transcriptional regulator YafY</fullName>
    </submittedName>
</protein>
<dbReference type="InterPro" id="IPR026881">
    <property type="entry name" value="WYL_dom"/>
</dbReference>
<dbReference type="PANTHER" id="PTHR34580">
    <property type="match status" value="1"/>
</dbReference>
<keyword evidence="5" id="KW-1185">Reference proteome</keyword>
<dbReference type="GO" id="GO:0003677">
    <property type="term" value="F:DNA binding"/>
    <property type="evidence" value="ECO:0007669"/>
    <property type="project" value="UniProtKB-KW"/>
</dbReference>
<reference evidence="4 5" key="1">
    <citation type="submission" date="2018-08" db="EMBL/GenBank/DDBJ databases">
        <title>Sequencing the genomes of 1000 actinobacteria strains.</title>
        <authorList>
            <person name="Klenk H.-P."/>
        </authorList>
    </citation>
    <scope>NUCLEOTIDE SEQUENCE [LARGE SCALE GENOMIC DNA]</scope>
    <source>
        <strain evidence="4 5">DSM 22891</strain>
    </source>
</reference>
<organism evidence="4 5">
    <name type="scientific">Thermasporomyces composti</name>
    <dbReference type="NCBI Taxonomy" id="696763"/>
    <lineage>
        <taxon>Bacteria</taxon>
        <taxon>Bacillati</taxon>
        <taxon>Actinomycetota</taxon>
        <taxon>Actinomycetes</taxon>
        <taxon>Propionibacteriales</taxon>
        <taxon>Nocardioidaceae</taxon>
        <taxon>Thermasporomyces</taxon>
    </lineage>
</organism>
<evidence type="ECO:0000313" key="5">
    <source>
        <dbReference type="Proteomes" id="UP000256485"/>
    </source>
</evidence>